<feature type="region of interest" description="Disordered" evidence="5">
    <location>
        <begin position="478"/>
        <end position="510"/>
    </location>
</feature>
<feature type="region of interest" description="Disordered" evidence="5">
    <location>
        <begin position="606"/>
        <end position="635"/>
    </location>
</feature>
<dbReference type="InterPro" id="IPR011006">
    <property type="entry name" value="CheY-like_superfamily"/>
</dbReference>
<feature type="compositionally biased region" description="Basic and acidic residues" evidence="5">
    <location>
        <begin position="494"/>
        <end position="503"/>
    </location>
</feature>
<dbReference type="AlphaFoldDB" id="A0AAV9HIX1"/>
<keyword evidence="8" id="KW-1185">Reference proteome</keyword>
<comment type="similarity">
    <text evidence="3">Belongs to the SSK1 family.</text>
</comment>
<feature type="compositionally biased region" description="Low complexity" evidence="5">
    <location>
        <begin position="22"/>
        <end position="40"/>
    </location>
</feature>
<feature type="compositionally biased region" description="Low complexity" evidence="5">
    <location>
        <begin position="72"/>
        <end position="87"/>
    </location>
</feature>
<feature type="compositionally biased region" description="Polar residues" evidence="5">
    <location>
        <begin position="245"/>
        <end position="263"/>
    </location>
</feature>
<dbReference type="EMBL" id="MU865038">
    <property type="protein sequence ID" value="KAK4459397.1"/>
    <property type="molecule type" value="Genomic_DNA"/>
</dbReference>
<evidence type="ECO:0000256" key="2">
    <source>
        <dbReference type="ARBA" id="ARBA00023012"/>
    </source>
</evidence>
<feature type="region of interest" description="Disordered" evidence="5">
    <location>
        <begin position="72"/>
        <end position="195"/>
    </location>
</feature>
<evidence type="ECO:0000256" key="1">
    <source>
        <dbReference type="ARBA" id="ARBA00022553"/>
    </source>
</evidence>
<feature type="compositionally biased region" description="Basic and acidic residues" evidence="5">
    <location>
        <begin position="221"/>
        <end position="230"/>
    </location>
</feature>
<dbReference type="SUPFAM" id="SSF52172">
    <property type="entry name" value="CheY-like"/>
    <property type="match status" value="1"/>
</dbReference>
<dbReference type="Gene3D" id="3.40.50.2300">
    <property type="match status" value="1"/>
</dbReference>
<dbReference type="GO" id="GO:0000156">
    <property type="term" value="F:phosphorelay response regulator activity"/>
    <property type="evidence" value="ECO:0007669"/>
    <property type="project" value="UniProtKB-ARBA"/>
</dbReference>
<feature type="compositionally biased region" description="Low complexity" evidence="5">
    <location>
        <begin position="861"/>
        <end position="874"/>
    </location>
</feature>
<evidence type="ECO:0000256" key="4">
    <source>
        <dbReference type="PROSITE-ProRule" id="PRU00169"/>
    </source>
</evidence>
<feature type="compositionally biased region" description="Basic and acidic residues" evidence="5">
    <location>
        <begin position="99"/>
        <end position="110"/>
    </location>
</feature>
<proteinExistence type="inferred from homology"/>
<organism evidence="7 8">
    <name type="scientific">Cladorrhinum samala</name>
    <dbReference type="NCBI Taxonomy" id="585594"/>
    <lineage>
        <taxon>Eukaryota</taxon>
        <taxon>Fungi</taxon>
        <taxon>Dikarya</taxon>
        <taxon>Ascomycota</taxon>
        <taxon>Pezizomycotina</taxon>
        <taxon>Sordariomycetes</taxon>
        <taxon>Sordariomycetidae</taxon>
        <taxon>Sordariales</taxon>
        <taxon>Podosporaceae</taxon>
        <taxon>Cladorrhinum</taxon>
    </lineage>
</organism>
<protein>
    <recommendedName>
        <fullName evidence="6">Response regulatory domain-containing protein</fullName>
    </recommendedName>
</protein>
<dbReference type="Proteomes" id="UP001321749">
    <property type="component" value="Unassembled WGS sequence"/>
</dbReference>
<dbReference type="InterPro" id="IPR001789">
    <property type="entry name" value="Sig_transdc_resp-reg_receiver"/>
</dbReference>
<dbReference type="PANTHER" id="PTHR45339">
    <property type="entry name" value="HYBRID SIGNAL TRANSDUCTION HISTIDINE KINASE J"/>
    <property type="match status" value="1"/>
</dbReference>
<accession>A0AAV9HIX1</accession>
<feature type="region of interest" description="Disordered" evidence="5">
    <location>
        <begin position="846"/>
        <end position="874"/>
    </location>
</feature>
<dbReference type="CDD" id="cd17546">
    <property type="entry name" value="REC_hyHK_CKI1_RcsC-like"/>
    <property type="match status" value="1"/>
</dbReference>
<dbReference type="SMART" id="SM00448">
    <property type="entry name" value="REC"/>
    <property type="match status" value="1"/>
</dbReference>
<evidence type="ECO:0000256" key="5">
    <source>
        <dbReference type="SAM" id="MobiDB-lite"/>
    </source>
</evidence>
<evidence type="ECO:0000313" key="8">
    <source>
        <dbReference type="Proteomes" id="UP001321749"/>
    </source>
</evidence>
<feature type="domain" description="Response regulatory" evidence="6">
    <location>
        <begin position="666"/>
        <end position="823"/>
    </location>
</feature>
<feature type="region of interest" description="Disordered" evidence="5">
    <location>
        <begin position="15"/>
        <end position="48"/>
    </location>
</feature>
<sequence>MGILGAKLRSKFPRRQSGGILSLSSAKSNQSSKSISSSKSDNGLDAEDRECTANGVAAALGIEDIQEVAAETATDAPACCPPATTTDSSGRELCATRDAANEQGDRDAKSPTDVTSSNAGKTIRFATGNPGVDGVGGLADGKRRPESPKIATNGPLNPDPASAATLNPSNQEPPPSPLPRSMAPSSDGQQQHDLHGVDRRISTASRSLALSSIDEIAAADGNRDHDRDSDNNDTSAPRRIRLQDPSVNNNSLDIPQLRPSNSVPSSPARPTAPPRRQSLLPSRQTTLIRTLLSAAQADEFDPSVVEHLLPISATMVTRKIWVKKPGGSPTLITINEEDLVDDVRDMILRKYSNSLGRQFDAPDLILKIVPREQQRQDRILEPQEPMARTLDAYFPGGQTIEEALVIDIPQRRSTPRASPRAGPPHAQHLTSVYEAFRPAEAGTDYFGPEAVAHMPGTLAGANMNGQVQLPHSMSIISTGQAPQIPSPGGTRGKNYRERPERPRLGRQHTSSPTILNVIGAGGHPTTIAVAPHTTAAAAAAGIPAIVPIGNSGGSGSTGYGSQRSDSVDLGSRTHLDISDQPNGGQGISGPVSAPPTVVGMTAAASAQPLPTTPASEVVPGSAARVGTPPPRAASPRLSAIAKAKKKKTDSPALPAGMLSGGVPPINVLIVEDNIINLRLLEAFIKRLKVRWATAMNGREAVTKWRNGGFHLVLMDIQLPIMNGLDATREIRRLERINSIGAFSATPAKGSASTKGNSKIFDREQTEDDILPNRERFKSPVIIVALTASSLQSDRHEALAAGCNDFLTKPVTYVWLERKVMEWGCMQALIDFDGWRQWKTYTDDESAKKAKAKKERATINGSAASTSLTASAKVH</sequence>
<name>A0AAV9HIX1_9PEZI</name>
<gene>
    <name evidence="7" type="ORF">QBC42DRAFT_311942</name>
</gene>
<dbReference type="Pfam" id="PF00072">
    <property type="entry name" value="Response_reg"/>
    <property type="match status" value="1"/>
</dbReference>
<evidence type="ECO:0000256" key="3">
    <source>
        <dbReference type="ARBA" id="ARBA00093463"/>
    </source>
</evidence>
<dbReference type="PANTHER" id="PTHR45339:SF1">
    <property type="entry name" value="HYBRID SIGNAL TRANSDUCTION HISTIDINE KINASE J"/>
    <property type="match status" value="1"/>
</dbReference>
<dbReference type="PROSITE" id="PS50110">
    <property type="entry name" value="RESPONSE_REGULATORY"/>
    <property type="match status" value="1"/>
</dbReference>
<keyword evidence="2" id="KW-0902">Two-component regulatory system</keyword>
<comment type="caution">
    <text evidence="7">The sequence shown here is derived from an EMBL/GenBank/DDBJ whole genome shotgun (WGS) entry which is preliminary data.</text>
</comment>
<reference evidence="7" key="2">
    <citation type="submission" date="2023-06" db="EMBL/GenBank/DDBJ databases">
        <authorList>
            <consortium name="Lawrence Berkeley National Laboratory"/>
            <person name="Mondo S.J."/>
            <person name="Hensen N."/>
            <person name="Bonometti L."/>
            <person name="Westerberg I."/>
            <person name="Brannstrom I.O."/>
            <person name="Guillou S."/>
            <person name="Cros-Aarteil S."/>
            <person name="Calhoun S."/>
            <person name="Haridas S."/>
            <person name="Kuo A."/>
            <person name="Pangilinan J."/>
            <person name="Riley R."/>
            <person name="Labutti K."/>
            <person name="Andreopoulos B."/>
            <person name="Lipzen A."/>
            <person name="Chen C."/>
            <person name="Yanf M."/>
            <person name="Daum C."/>
            <person name="Ng V."/>
            <person name="Clum A."/>
            <person name="Steindorff A."/>
            <person name="Ohm R."/>
            <person name="Martin F."/>
            <person name="Silar P."/>
            <person name="Natvig D."/>
            <person name="Lalanne C."/>
            <person name="Gautier V."/>
            <person name="Ament-Velasquez S.L."/>
            <person name="Kruys A."/>
            <person name="Hutchinson M.I."/>
            <person name="Powell A.J."/>
            <person name="Barry K."/>
            <person name="Miller A.N."/>
            <person name="Grigoriev I.V."/>
            <person name="Debuchy R."/>
            <person name="Gladieux P."/>
            <person name="Thoren M.H."/>
            <person name="Johannesson H."/>
        </authorList>
    </citation>
    <scope>NUCLEOTIDE SEQUENCE</scope>
    <source>
        <strain evidence="7">PSN324</strain>
    </source>
</reference>
<evidence type="ECO:0000313" key="7">
    <source>
        <dbReference type="EMBL" id="KAK4459397.1"/>
    </source>
</evidence>
<feature type="region of interest" description="Disordered" evidence="5">
    <location>
        <begin position="217"/>
        <end position="282"/>
    </location>
</feature>
<feature type="modified residue" description="4-aspartylphosphate" evidence="4">
    <location>
        <position position="715"/>
    </location>
</feature>
<dbReference type="FunFam" id="3.40.50.2300:FF:000146">
    <property type="entry name" value="Putative two-component response regulator SSK1p"/>
    <property type="match status" value="1"/>
</dbReference>
<reference evidence="7" key="1">
    <citation type="journal article" date="2023" name="Mol. Phylogenet. Evol.">
        <title>Genome-scale phylogeny and comparative genomics of the fungal order Sordariales.</title>
        <authorList>
            <person name="Hensen N."/>
            <person name="Bonometti L."/>
            <person name="Westerberg I."/>
            <person name="Brannstrom I.O."/>
            <person name="Guillou S."/>
            <person name="Cros-Aarteil S."/>
            <person name="Calhoun S."/>
            <person name="Haridas S."/>
            <person name="Kuo A."/>
            <person name="Mondo S."/>
            <person name="Pangilinan J."/>
            <person name="Riley R."/>
            <person name="LaButti K."/>
            <person name="Andreopoulos B."/>
            <person name="Lipzen A."/>
            <person name="Chen C."/>
            <person name="Yan M."/>
            <person name="Daum C."/>
            <person name="Ng V."/>
            <person name="Clum A."/>
            <person name="Steindorff A."/>
            <person name="Ohm R.A."/>
            <person name="Martin F."/>
            <person name="Silar P."/>
            <person name="Natvig D.O."/>
            <person name="Lalanne C."/>
            <person name="Gautier V."/>
            <person name="Ament-Velasquez S.L."/>
            <person name="Kruys A."/>
            <person name="Hutchinson M.I."/>
            <person name="Powell A.J."/>
            <person name="Barry K."/>
            <person name="Miller A.N."/>
            <person name="Grigoriev I.V."/>
            <person name="Debuchy R."/>
            <person name="Gladieux P."/>
            <person name="Hiltunen Thoren M."/>
            <person name="Johannesson H."/>
        </authorList>
    </citation>
    <scope>NUCLEOTIDE SEQUENCE</scope>
    <source>
        <strain evidence="7">PSN324</strain>
    </source>
</reference>
<evidence type="ECO:0000259" key="6">
    <source>
        <dbReference type="PROSITE" id="PS50110"/>
    </source>
</evidence>
<keyword evidence="1 4" id="KW-0597">Phosphoprotein</keyword>